<protein>
    <submittedName>
        <fullName evidence="1">Os08g0556050 protein</fullName>
    </submittedName>
</protein>
<dbReference type="EMBL" id="AP014964">
    <property type="protein sequence ID" value="BAT06646.1"/>
    <property type="molecule type" value="Genomic_DNA"/>
</dbReference>
<dbReference type="Proteomes" id="UP000059680">
    <property type="component" value="Chromosome 8"/>
</dbReference>
<reference evidence="1 2" key="2">
    <citation type="journal article" date="2013" name="Plant Cell Physiol.">
        <title>Rice Annotation Project Database (RAP-DB): an integrative and interactive database for rice genomics.</title>
        <authorList>
            <person name="Sakai H."/>
            <person name="Lee S.S."/>
            <person name="Tanaka T."/>
            <person name="Numa H."/>
            <person name="Kim J."/>
            <person name="Kawahara Y."/>
            <person name="Wakimoto H."/>
            <person name="Yang C.C."/>
            <person name="Iwamoto M."/>
            <person name="Abe T."/>
            <person name="Yamada Y."/>
            <person name="Muto A."/>
            <person name="Inokuchi H."/>
            <person name="Ikemura T."/>
            <person name="Matsumoto T."/>
            <person name="Sasaki T."/>
            <person name="Itoh T."/>
        </authorList>
    </citation>
    <scope>NUCLEOTIDE SEQUENCE [LARGE SCALE GENOMIC DNA]</scope>
    <source>
        <strain evidence="2">cv. Nipponbare</strain>
    </source>
</reference>
<keyword evidence="2" id="KW-1185">Reference proteome</keyword>
<evidence type="ECO:0000313" key="2">
    <source>
        <dbReference type="Proteomes" id="UP000059680"/>
    </source>
</evidence>
<reference evidence="2" key="1">
    <citation type="journal article" date="2005" name="Nature">
        <title>The map-based sequence of the rice genome.</title>
        <authorList>
            <consortium name="International rice genome sequencing project (IRGSP)"/>
            <person name="Matsumoto T."/>
            <person name="Wu J."/>
            <person name="Kanamori H."/>
            <person name="Katayose Y."/>
            <person name="Fujisawa M."/>
            <person name="Namiki N."/>
            <person name="Mizuno H."/>
            <person name="Yamamoto K."/>
            <person name="Antonio B.A."/>
            <person name="Baba T."/>
            <person name="Sakata K."/>
            <person name="Nagamura Y."/>
            <person name="Aoki H."/>
            <person name="Arikawa K."/>
            <person name="Arita K."/>
            <person name="Bito T."/>
            <person name="Chiden Y."/>
            <person name="Fujitsuka N."/>
            <person name="Fukunaka R."/>
            <person name="Hamada M."/>
            <person name="Harada C."/>
            <person name="Hayashi A."/>
            <person name="Hijishita S."/>
            <person name="Honda M."/>
            <person name="Hosokawa S."/>
            <person name="Ichikawa Y."/>
            <person name="Idonuma A."/>
            <person name="Iijima M."/>
            <person name="Ikeda M."/>
            <person name="Ikeno M."/>
            <person name="Ito K."/>
            <person name="Ito S."/>
            <person name="Ito T."/>
            <person name="Ito Y."/>
            <person name="Ito Y."/>
            <person name="Iwabuchi A."/>
            <person name="Kamiya K."/>
            <person name="Karasawa W."/>
            <person name="Kurita K."/>
            <person name="Katagiri S."/>
            <person name="Kikuta A."/>
            <person name="Kobayashi H."/>
            <person name="Kobayashi N."/>
            <person name="Machita K."/>
            <person name="Maehara T."/>
            <person name="Masukawa M."/>
            <person name="Mizubayashi T."/>
            <person name="Mukai Y."/>
            <person name="Nagasaki H."/>
            <person name="Nagata Y."/>
            <person name="Naito S."/>
            <person name="Nakashima M."/>
            <person name="Nakama Y."/>
            <person name="Nakamichi Y."/>
            <person name="Nakamura M."/>
            <person name="Meguro A."/>
            <person name="Negishi M."/>
            <person name="Ohta I."/>
            <person name="Ohta T."/>
            <person name="Okamoto M."/>
            <person name="Ono N."/>
            <person name="Saji S."/>
            <person name="Sakaguchi M."/>
            <person name="Sakai K."/>
            <person name="Shibata M."/>
            <person name="Shimokawa T."/>
            <person name="Song J."/>
            <person name="Takazaki Y."/>
            <person name="Terasawa K."/>
            <person name="Tsugane M."/>
            <person name="Tsuji K."/>
            <person name="Ueda S."/>
            <person name="Waki K."/>
            <person name="Yamagata H."/>
            <person name="Yamamoto M."/>
            <person name="Yamamoto S."/>
            <person name="Yamane H."/>
            <person name="Yoshiki S."/>
            <person name="Yoshihara R."/>
            <person name="Yukawa K."/>
            <person name="Zhong H."/>
            <person name="Yano M."/>
            <person name="Yuan Q."/>
            <person name="Ouyang S."/>
            <person name="Liu J."/>
            <person name="Jones K.M."/>
            <person name="Gansberger K."/>
            <person name="Moffat K."/>
            <person name="Hill J."/>
            <person name="Bera J."/>
            <person name="Fadrosh D."/>
            <person name="Jin S."/>
            <person name="Johri S."/>
            <person name="Kim M."/>
            <person name="Overton L."/>
            <person name="Reardon M."/>
            <person name="Tsitrin T."/>
            <person name="Vuong H."/>
            <person name="Weaver B."/>
            <person name="Ciecko A."/>
            <person name="Tallon L."/>
            <person name="Jackson J."/>
            <person name="Pai G."/>
            <person name="Aken S.V."/>
            <person name="Utterback T."/>
            <person name="Reidmuller S."/>
            <person name="Feldblyum T."/>
            <person name="Hsiao J."/>
            <person name="Zismann V."/>
            <person name="Iobst S."/>
            <person name="de Vazeille A.R."/>
            <person name="Buell C.R."/>
            <person name="Ying K."/>
            <person name="Li Y."/>
            <person name="Lu T."/>
            <person name="Huang Y."/>
            <person name="Zhao Q."/>
            <person name="Feng Q."/>
            <person name="Zhang L."/>
            <person name="Zhu J."/>
            <person name="Weng Q."/>
            <person name="Mu J."/>
            <person name="Lu Y."/>
            <person name="Fan D."/>
            <person name="Liu Y."/>
            <person name="Guan J."/>
            <person name="Zhang Y."/>
            <person name="Yu S."/>
            <person name="Liu X."/>
            <person name="Zhang Y."/>
            <person name="Hong G."/>
            <person name="Han B."/>
            <person name="Choisne N."/>
            <person name="Demange N."/>
            <person name="Orjeda G."/>
            <person name="Samain S."/>
            <person name="Cattolico L."/>
            <person name="Pelletier E."/>
            <person name="Couloux A."/>
            <person name="Segurens B."/>
            <person name="Wincker P."/>
            <person name="D'Hont A."/>
            <person name="Scarpelli C."/>
            <person name="Weissenbach J."/>
            <person name="Salanoubat M."/>
            <person name="Quetier F."/>
            <person name="Yu Y."/>
            <person name="Kim H.R."/>
            <person name="Rambo T."/>
            <person name="Currie J."/>
            <person name="Collura K."/>
            <person name="Luo M."/>
            <person name="Yang T."/>
            <person name="Ammiraju J.S.S."/>
            <person name="Engler F."/>
            <person name="Soderlund C."/>
            <person name="Wing R.A."/>
            <person name="Palmer L.E."/>
            <person name="de la Bastide M."/>
            <person name="Spiegel L."/>
            <person name="Nascimento L."/>
            <person name="Zutavern T."/>
            <person name="O'Shaughnessy A."/>
            <person name="Dike S."/>
            <person name="Dedhia N."/>
            <person name="Preston R."/>
            <person name="Balija V."/>
            <person name="McCombie W.R."/>
            <person name="Chow T."/>
            <person name="Chen H."/>
            <person name="Chung M."/>
            <person name="Chen C."/>
            <person name="Shaw J."/>
            <person name="Wu H."/>
            <person name="Hsiao K."/>
            <person name="Chao Y."/>
            <person name="Chu M."/>
            <person name="Cheng C."/>
            <person name="Hour A."/>
            <person name="Lee P."/>
            <person name="Lin S."/>
            <person name="Lin Y."/>
            <person name="Liou J."/>
            <person name="Liu S."/>
            <person name="Hsing Y."/>
            <person name="Raghuvanshi S."/>
            <person name="Mohanty A."/>
            <person name="Bharti A.K."/>
            <person name="Gaur A."/>
            <person name="Gupta V."/>
            <person name="Kumar D."/>
            <person name="Ravi V."/>
            <person name="Vij S."/>
            <person name="Kapur A."/>
            <person name="Khurana P."/>
            <person name="Khurana P."/>
            <person name="Khurana J.P."/>
            <person name="Tyagi A.K."/>
            <person name="Gaikwad K."/>
            <person name="Singh A."/>
            <person name="Dalal V."/>
            <person name="Srivastava S."/>
            <person name="Dixit A."/>
            <person name="Pal A.K."/>
            <person name="Ghazi I.A."/>
            <person name="Yadav M."/>
            <person name="Pandit A."/>
            <person name="Bhargava A."/>
            <person name="Sureshbabu K."/>
            <person name="Batra K."/>
            <person name="Sharma T.R."/>
            <person name="Mohapatra T."/>
            <person name="Singh N.K."/>
            <person name="Messing J."/>
            <person name="Nelson A.B."/>
            <person name="Fuks G."/>
            <person name="Kavchok S."/>
            <person name="Keizer G."/>
            <person name="Linton E."/>
            <person name="Llaca V."/>
            <person name="Song R."/>
            <person name="Tanyolac B."/>
            <person name="Young S."/>
            <person name="Ho-Il K."/>
            <person name="Hahn J.H."/>
            <person name="Sangsakoo G."/>
            <person name="Vanavichit A."/>
            <person name="de Mattos Luiz.A.T."/>
            <person name="Zimmer P.D."/>
            <person name="Malone G."/>
            <person name="Dellagostin O."/>
            <person name="de Oliveira A.C."/>
            <person name="Bevan M."/>
            <person name="Bancroft I."/>
            <person name="Minx P."/>
            <person name="Cordum H."/>
            <person name="Wilson R."/>
            <person name="Cheng Z."/>
            <person name="Jin W."/>
            <person name="Jiang J."/>
            <person name="Leong S.A."/>
            <person name="Iwama H."/>
            <person name="Gojobori T."/>
            <person name="Itoh T."/>
            <person name="Niimura Y."/>
            <person name="Fujii Y."/>
            <person name="Habara T."/>
            <person name="Sakai H."/>
            <person name="Sato Y."/>
            <person name="Wilson G."/>
            <person name="Kumar K."/>
            <person name="McCouch S."/>
            <person name="Juretic N."/>
            <person name="Hoen D."/>
            <person name="Wright S."/>
            <person name="Bruskiewich R."/>
            <person name="Bureau T."/>
            <person name="Miyao A."/>
            <person name="Hirochika H."/>
            <person name="Nishikawa T."/>
            <person name="Kadowaki K."/>
            <person name="Sugiura M."/>
            <person name="Burr B."/>
            <person name="Sasaki T."/>
        </authorList>
    </citation>
    <scope>NUCLEOTIDE SEQUENCE [LARGE SCALE GENOMIC DNA]</scope>
    <source>
        <strain evidence="2">cv. Nipponbare</strain>
    </source>
</reference>
<dbReference type="AlphaFoldDB" id="A0A0P0XI71"/>
<proteinExistence type="predicted"/>
<dbReference type="Gramene" id="Os08t0556050-00">
    <property type="protein sequence ID" value="Os08t0556050-00"/>
    <property type="gene ID" value="Os08g0556050"/>
</dbReference>
<dbReference type="PaxDb" id="39947-A0A0P0XI71"/>
<name>A0A0P0XI71_ORYSJ</name>
<evidence type="ECO:0000313" key="1">
    <source>
        <dbReference type="EMBL" id="BAT06646.1"/>
    </source>
</evidence>
<accession>A0A0P0XI71</accession>
<dbReference type="InParanoid" id="A0A0P0XI71"/>
<gene>
    <name evidence="1" type="ordered locus">Os08g0556050</name>
    <name evidence="1" type="ORF">OSNPB_080556050</name>
</gene>
<reference evidence="1 2" key="3">
    <citation type="journal article" date="2013" name="Rice">
        <title>Improvement of the Oryza sativa Nipponbare reference genome using next generation sequence and optical map data.</title>
        <authorList>
            <person name="Kawahara Y."/>
            <person name="de la Bastide M."/>
            <person name="Hamilton J.P."/>
            <person name="Kanamori H."/>
            <person name="McCombie W.R."/>
            <person name="Ouyang S."/>
            <person name="Schwartz D.C."/>
            <person name="Tanaka T."/>
            <person name="Wu J."/>
            <person name="Zhou S."/>
            <person name="Childs K.L."/>
            <person name="Davidson R.M."/>
            <person name="Lin H."/>
            <person name="Quesada-Ocampo L."/>
            <person name="Vaillancourt B."/>
            <person name="Sakai H."/>
            <person name="Lee S.S."/>
            <person name="Kim J."/>
            <person name="Numa H."/>
            <person name="Itoh T."/>
            <person name="Buell C.R."/>
            <person name="Matsumoto T."/>
        </authorList>
    </citation>
    <scope>NUCLEOTIDE SEQUENCE [LARGE SCALE GENOMIC DNA]</scope>
    <source>
        <strain evidence="2">cv. Nipponbare</strain>
    </source>
</reference>
<organism evidence="1 2">
    <name type="scientific">Oryza sativa subsp. japonica</name>
    <name type="common">Rice</name>
    <dbReference type="NCBI Taxonomy" id="39947"/>
    <lineage>
        <taxon>Eukaryota</taxon>
        <taxon>Viridiplantae</taxon>
        <taxon>Streptophyta</taxon>
        <taxon>Embryophyta</taxon>
        <taxon>Tracheophyta</taxon>
        <taxon>Spermatophyta</taxon>
        <taxon>Magnoliopsida</taxon>
        <taxon>Liliopsida</taxon>
        <taxon>Poales</taxon>
        <taxon>Poaceae</taxon>
        <taxon>BOP clade</taxon>
        <taxon>Oryzoideae</taxon>
        <taxon>Oryzeae</taxon>
        <taxon>Oryzinae</taxon>
        <taxon>Oryza</taxon>
        <taxon>Oryza sativa</taxon>
    </lineage>
</organism>
<sequence>MLLMQPRLIVQQGSLTLLVEVKVIEYRCILLMILEDFQHLHTLFEMYLLCVPAVGHRFIIIVFKNYMAEKIIWNILHNVPLNRELASPLILLPIVNTLLKIHWPNHLCNTTELCTSIHLYIAFKLKIGQCSSFSFASR</sequence>